<accession>A0A920CVI5</accession>
<dbReference type="EMBL" id="BOSE01000001">
    <property type="protein sequence ID" value="GIP15006.1"/>
    <property type="molecule type" value="Genomic_DNA"/>
</dbReference>
<keyword evidence="2" id="KW-1185">Reference proteome</keyword>
<dbReference type="AlphaFoldDB" id="A0A920CVI5"/>
<organism evidence="1 2">
    <name type="scientific">Paenibacillus montaniterrae</name>
    <dbReference type="NCBI Taxonomy" id="429341"/>
    <lineage>
        <taxon>Bacteria</taxon>
        <taxon>Bacillati</taxon>
        <taxon>Bacillota</taxon>
        <taxon>Bacilli</taxon>
        <taxon>Bacillales</taxon>
        <taxon>Paenibacillaceae</taxon>
        <taxon>Paenibacillus</taxon>
    </lineage>
</organism>
<evidence type="ECO:0008006" key="3">
    <source>
        <dbReference type="Google" id="ProtNLM"/>
    </source>
</evidence>
<reference evidence="1" key="1">
    <citation type="submission" date="2021-03" db="EMBL/GenBank/DDBJ databases">
        <title>Antimicrobial resistance genes in bacteria isolated from Japanese honey, and their potential for conferring macrolide and lincosamide resistance in the American foulbrood pathogen Paenibacillus larvae.</title>
        <authorList>
            <person name="Okamoto M."/>
            <person name="Kumagai M."/>
            <person name="Kanamori H."/>
            <person name="Takamatsu D."/>
        </authorList>
    </citation>
    <scope>NUCLEOTIDE SEQUENCE</scope>
    <source>
        <strain evidence="1">J40TS1</strain>
    </source>
</reference>
<dbReference type="Proteomes" id="UP000683139">
    <property type="component" value="Unassembled WGS sequence"/>
</dbReference>
<evidence type="ECO:0000313" key="2">
    <source>
        <dbReference type="Proteomes" id="UP000683139"/>
    </source>
</evidence>
<dbReference type="RefSeq" id="WP_213513171.1">
    <property type="nucleotide sequence ID" value="NZ_BOSE01000001.1"/>
</dbReference>
<proteinExistence type="predicted"/>
<name>A0A920CVI5_9BACL</name>
<comment type="caution">
    <text evidence="1">The sequence shown here is derived from an EMBL/GenBank/DDBJ whole genome shotgun (WGS) entry which is preliminary data.</text>
</comment>
<gene>
    <name evidence="1" type="ORF">J40TS1_06480</name>
</gene>
<evidence type="ECO:0000313" key="1">
    <source>
        <dbReference type="EMBL" id="GIP15006.1"/>
    </source>
</evidence>
<sequence length="202" mass="23384">MYGYTSYYPWYDYRQAAFSCEWTPSRVELNRTLRALWEQHVYWTRLTVNSIVGKLPDQKETTARLLRNPIDFANSLAPLYGQPIAQQFANLLTGHLTIAAELVTDLRDNNMEAAKDAQRRWYANAEELAQFLGSINPYWSKDDWQHMLFEHLNLLAEEVAARIAGDYAKNVALNDQIEPQALEMADVMTTGIIRQFPMSFQN</sequence>
<protein>
    <recommendedName>
        <fullName evidence="3">Acetylglutamate kinase</fullName>
    </recommendedName>
</protein>